<dbReference type="GO" id="GO:1990904">
    <property type="term" value="C:ribonucleoprotein complex"/>
    <property type="evidence" value="ECO:0007669"/>
    <property type="project" value="UniProtKB-KW"/>
</dbReference>
<dbReference type="AlphaFoldDB" id="A0A6A6UBP5"/>
<dbReference type="FunFam" id="3.30.70.600:FF:000003">
    <property type="entry name" value="30S ribosomal protein S10"/>
    <property type="match status" value="1"/>
</dbReference>
<name>A0A6A6UBP5_9PEZI</name>
<dbReference type="EMBL" id="MU004235">
    <property type="protein sequence ID" value="KAF2669021.1"/>
    <property type="molecule type" value="Genomic_DNA"/>
</dbReference>
<comment type="similarity">
    <text evidence="1">Belongs to the universal ribosomal protein uS10 family.</text>
</comment>
<organism evidence="8 9">
    <name type="scientific">Microthyrium microscopicum</name>
    <dbReference type="NCBI Taxonomy" id="703497"/>
    <lineage>
        <taxon>Eukaryota</taxon>
        <taxon>Fungi</taxon>
        <taxon>Dikarya</taxon>
        <taxon>Ascomycota</taxon>
        <taxon>Pezizomycotina</taxon>
        <taxon>Dothideomycetes</taxon>
        <taxon>Dothideomycetes incertae sedis</taxon>
        <taxon>Microthyriales</taxon>
        <taxon>Microthyriaceae</taxon>
        <taxon>Microthyrium</taxon>
    </lineage>
</organism>
<evidence type="ECO:0000256" key="1">
    <source>
        <dbReference type="ARBA" id="ARBA00007102"/>
    </source>
</evidence>
<evidence type="ECO:0000256" key="3">
    <source>
        <dbReference type="ARBA" id="ARBA00023274"/>
    </source>
</evidence>
<keyword evidence="2 8" id="KW-0689">Ribosomal protein</keyword>
<dbReference type="HAMAP" id="MF_00508">
    <property type="entry name" value="Ribosomal_uS10"/>
    <property type="match status" value="1"/>
</dbReference>
<evidence type="ECO:0000313" key="9">
    <source>
        <dbReference type="Proteomes" id="UP000799302"/>
    </source>
</evidence>
<reference evidence="8" key="1">
    <citation type="journal article" date="2020" name="Stud. Mycol.">
        <title>101 Dothideomycetes genomes: a test case for predicting lifestyles and emergence of pathogens.</title>
        <authorList>
            <person name="Haridas S."/>
            <person name="Albert R."/>
            <person name="Binder M."/>
            <person name="Bloem J."/>
            <person name="Labutti K."/>
            <person name="Salamov A."/>
            <person name="Andreopoulos B."/>
            <person name="Baker S."/>
            <person name="Barry K."/>
            <person name="Bills G."/>
            <person name="Bluhm B."/>
            <person name="Cannon C."/>
            <person name="Castanera R."/>
            <person name="Culley D."/>
            <person name="Daum C."/>
            <person name="Ezra D."/>
            <person name="Gonzalez J."/>
            <person name="Henrissat B."/>
            <person name="Kuo A."/>
            <person name="Liang C."/>
            <person name="Lipzen A."/>
            <person name="Lutzoni F."/>
            <person name="Magnuson J."/>
            <person name="Mondo S."/>
            <person name="Nolan M."/>
            <person name="Ohm R."/>
            <person name="Pangilinan J."/>
            <person name="Park H.-J."/>
            <person name="Ramirez L."/>
            <person name="Alfaro M."/>
            <person name="Sun H."/>
            <person name="Tritt A."/>
            <person name="Yoshinaga Y."/>
            <person name="Zwiers L.-H."/>
            <person name="Turgeon B."/>
            <person name="Goodwin S."/>
            <person name="Spatafora J."/>
            <person name="Crous P."/>
            <person name="Grigoriev I."/>
        </authorList>
    </citation>
    <scope>NUCLEOTIDE SEQUENCE</scope>
    <source>
        <strain evidence="8">CBS 115976</strain>
    </source>
</reference>
<dbReference type="OrthoDB" id="366214at2759"/>
<proteinExistence type="inferred from homology"/>
<dbReference type="SMART" id="SM01403">
    <property type="entry name" value="Ribosomal_S10"/>
    <property type="match status" value="1"/>
</dbReference>
<dbReference type="Gene3D" id="3.30.70.600">
    <property type="entry name" value="Ribosomal protein S10 domain"/>
    <property type="match status" value="1"/>
</dbReference>
<evidence type="ECO:0000313" key="8">
    <source>
        <dbReference type="EMBL" id="KAF2669021.1"/>
    </source>
</evidence>
<keyword evidence="3" id="KW-0687">Ribonucleoprotein</keyword>
<dbReference type="Proteomes" id="UP000799302">
    <property type="component" value="Unassembled WGS sequence"/>
</dbReference>
<sequence>MTSRFANSSRNSKSAMAVPSLRTALLRSSHRIKLSPNTNILRPRIQTAGLADIKDSLTTSNGTTTYEDDIGSITITEADQVNPNKQKLDDLPDILANPNLTPAQRDLLGRARIPKSLQAMYNKPLKRKPTHGIPVCNLQIRSFSVRNLELQADFALRAAYYLGLPAKGPVPLPHITERWTVPRSNFVHKKSQENFERVTVRRLIQIQDGDSEVVQCWLGYLRQRSYHGVGMKALLWENEGLGVGKRMDEEAGVADAGLETEWGNFGMRMNVKTAEMVEELLGSEAYEKPKRWMEGFWREPIEVARKPNTSSK</sequence>
<dbReference type="SUPFAM" id="SSF54999">
    <property type="entry name" value="Ribosomal protein S10"/>
    <property type="match status" value="1"/>
</dbReference>
<evidence type="ECO:0000256" key="5">
    <source>
        <dbReference type="ARBA" id="ARBA00042916"/>
    </source>
</evidence>
<dbReference type="InterPro" id="IPR036838">
    <property type="entry name" value="Ribosomal_uS10_dom_sf"/>
</dbReference>
<evidence type="ECO:0000256" key="4">
    <source>
        <dbReference type="ARBA" id="ARBA00035261"/>
    </source>
</evidence>
<feature type="domain" description="Small ribosomal subunit protein uS10" evidence="7">
    <location>
        <begin position="137"/>
        <end position="234"/>
    </location>
</feature>
<evidence type="ECO:0000256" key="6">
    <source>
        <dbReference type="ARBA" id="ARBA00078476"/>
    </source>
</evidence>
<dbReference type="InterPro" id="IPR027486">
    <property type="entry name" value="Ribosomal_uS10_dom"/>
</dbReference>
<dbReference type="InterPro" id="IPR001848">
    <property type="entry name" value="Ribosomal_uS10"/>
</dbReference>
<dbReference type="Pfam" id="PF00338">
    <property type="entry name" value="Ribosomal_S10"/>
    <property type="match status" value="1"/>
</dbReference>
<dbReference type="GO" id="GO:0006412">
    <property type="term" value="P:translation"/>
    <property type="evidence" value="ECO:0007669"/>
    <property type="project" value="InterPro"/>
</dbReference>
<dbReference type="PANTHER" id="PTHR11700">
    <property type="entry name" value="30S RIBOSOMAL PROTEIN S10 FAMILY MEMBER"/>
    <property type="match status" value="1"/>
</dbReference>
<protein>
    <recommendedName>
        <fullName evidence="4">Small ribosomal subunit protein uS10m</fullName>
    </recommendedName>
    <alternativeName>
        <fullName evidence="5">37S ribosomal protein S10, mitochondrial</fullName>
    </alternativeName>
    <alternativeName>
        <fullName evidence="6">Mitochondrial ribosomal small subunit protein 10</fullName>
    </alternativeName>
</protein>
<accession>A0A6A6UBP5</accession>
<keyword evidence="9" id="KW-1185">Reference proteome</keyword>
<dbReference type="GO" id="GO:0005840">
    <property type="term" value="C:ribosome"/>
    <property type="evidence" value="ECO:0007669"/>
    <property type="project" value="UniProtKB-KW"/>
</dbReference>
<evidence type="ECO:0000259" key="7">
    <source>
        <dbReference type="SMART" id="SM01403"/>
    </source>
</evidence>
<gene>
    <name evidence="8" type="ORF">BT63DRAFT_401112</name>
</gene>
<evidence type="ECO:0000256" key="2">
    <source>
        <dbReference type="ARBA" id="ARBA00022980"/>
    </source>
</evidence>
<dbReference type="GO" id="GO:0003735">
    <property type="term" value="F:structural constituent of ribosome"/>
    <property type="evidence" value="ECO:0007669"/>
    <property type="project" value="InterPro"/>
</dbReference>